<dbReference type="PIRSF" id="PIRSF000149">
    <property type="entry name" value="GAP_DH"/>
    <property type="match status" value="1"/>
</dbReference>
<feature type="site" description="Activates thiol group during catalysis" evidence="7">
    <location>
        <position position="195"/>
    </location>
</feature>
<evidence type="ECO:0000256" key="6">
    <source>
        <dbReference type="PIRSR" id="PIRSR000149-3"/>
    </source>
</evidence>
<evidence type="ECO:0000256" key="2">
    <source>
        <dbReference type="ARBA" id="ARBA00021022"/>
    </source>
</evidence>
<dbReference type="Pfam" id="PF00044">
    <property type="entry name" value="Gp_dh_N"/>
    <property type="match status" value="1"/>
</dbReference>
<sequence>MLFKINFYFLKEEILVMTTKVGINGFGRIGRLAFRRIAETSKDLEVVAINDLTSPAMLAHLLKYDTAHGNFAGEVSATEHALVVNGKEIPVYAEADANNIPWVKNDGVDLVLESTGFYTSPEKAQAHINAGAKKVLVSAPAGDMKTIVYGVNDDTLAPEDKIVSAASCTTNCLAPLAKAVNDAFGIKAGTMTTIHAYTATQKLQDGPDRKGNVRNARAAAQNTIPHSTGAAKAIGKVVPELNGKLDGHAQRVPVITGSLTELVATLGKEVTADEVNAAVKKVTENNASFGYNADGIVSSDIIGTTFGSVFDPTQTQVVGEGEGQVVKVVAWYDNESGFTAQMIRTLEKFASML</sequence>
<evidence type="ECO:0000256" key="1">
    <source>
        <dbReference type="ARBA" id="ARBA00007406"/>
    </source>
</evidence>
<keyword evidence="6" id="KW-0547">Nucleotide-binding</keyword>
<feature type="binding site" evidence="6">
    <location>
        <position position="334"/>
    </location>
    <ligand>
        <name>NAD(+)</name>
        <dbReference type="ChEBI" id="CHEBI:57540"/>
    </ligand>
</feature>
<evidence type="ECO:0000256" key="3">
    <source>
        <dbReference type="ARBA" id="ARBA00023002"/>
    </source>
</evidence>
<dbReference type="Proteomes" id="UP000004099">
    <property type="component" value="Unassembled WGS sequence"/>
</dbReference>
<feature type="binding site" evidence="6">
    <location>
        <begin position="28"/>
        <end position="29"/>
    </location>
    <ligand>
        <name>NAD(+)</name>
        <dbReference type="ChEBI" id="CHEBI:57540"/>
    </ligand>
</feature>
<keyword evidence="6" id="KW-0520">NAD</keyword>
<gene>
    <name evidence="11" type="primary">gap</name>
    <name evidence="11" type="ORF">HMPREF0542_10896</name>
</gene>
<evidence type="ECO:0000256" key="4">
    <source>
        <dbReference type="PIRSR" id="PIRSR000149-1"/>
    </source>
</evidence>
<dbReference type="SUPFAM" id="SSF51735">
    <property type="entry name" value="NAD(P)-binding Rossmann-fold domains"/>
    <property type="match status" value="1"/>
</dbReference>
<evidence type="ECO:0000256" key="7">
    <source>
        <dbReference type="PIRSR" id="PIRSR000149-4"/>
    </source>
</evidence>
<dbReference type="AlphaFoldDB" id="E7FPR9"/>
<name>E7FPR9_9LACO</name>
<feature type="binding site" evidence="5">
    <location>
        <begin position="167"/>
        <end position="169"/>
    </location>
    <ligand>
        <name>D-glyceraldehyde 3-phosphate</name>
        <dbReference type="ChEBI" id="CHEBI:59776"/>
    </ligand>
</feature>
<evidence type="ECO:0000256" key="9">
    <source>
        <dbReference type="RuleBase" id="RU361160"/>
    </source>
</evidence>
<evidence type="ECO:0000256" key="8">
    <source>
        <dbReference type="RuleBase" id="RU000397"/>
    </source>
</evidence>
<dbReference type="SMART" id="SM00846">
    <property type="entry name" value="Gp_dh_N"/>
    <property type="match status" value="1"/>
</dbReference>
<dbReference type="CDD" id="cd18126">
    <property type="entry name" value="GAPDH_I_C"/>
    <property type="match status" value="1"/>
</dbReference>
<comment type="similarity">
    <text evidence="1 8">Belongs to the glyceraldehyde-3-phosphate dehydrogenase family.</text>
</comment>
<dbReference type="InterPro" id="IPR020829">
    <property type="entry name" value="GlycerAld_3-P_DH_cat"/>
</dbReference>
<feature type="domain" description="Glyceraldehyde 3-phosphate dehydrogenase NAD(P) binding" evidence="10">
    <location>
        <begin position="19"/>
        <end position="168"/>
    </location>
</feature>
<evidence type="ECO:0000313" key="12">
    <source>
        <dbReference type="Proteomes" id="UP000004099"/>
    </source>
</evidence>
<feature type="binding site" evidence="6">
    <location>
        <position position="138"/>
    </location>
    <ligand>
        <name>NAD(+)</name>
        <dbReference type="ChEBI" id="CHEBI:57540"/>
    </ligand>
</feature>
<dbReference type="PROSITE" id="PS00071">
    <property type="entry name" value="GAPDH"/>
    <property type="match status" value="1"/>
</dbReference>
<dbReference type="FunFam" id="3.30.360.10:FF:000002">
    <property type="entry name" value="Glyceraldehyde-3-phosphate dehydrogenase"/>
    <property type="match status" value="1"/>
</dbReference>
<dbReference type="PRINTS" id="PR00078">
    <property type="entry name" value="G3PDHDRGNASE"/>
</dbReference>
<feature type="binding site" evidence="5">
    <location>
        <begin position="228"/>
        <end position="229"/>
    </location>
    <ligand>
        <name>D-glyceraldehyde 3-phosphate</name>
        <dbReference type="ChEBI" id="CHEBI:59776"/>
    </ligand>
</feature>
<dbReference type="InterPro" id="IPR020831">
    <property type="entry name" value="GlycerAld/Erythrose_P_DH"/>
</dbReference>
<keyword evidence="3 9" id="KW-0560">Oxidoreductase</keyword>
<dbReference type="EMBL" id="ACGS02000029">
    <property type="protein sequence ID" value="EFZ35000.1"/>
    <property type="molecule type" value="Genomic_DNA"/>
</dbReference>
<dbReference type="InterPro" id="IPR020828">
    <property type="entry name" value="GlycerAld_3-P_DH_NAD(P)-bd"/>
</dbReference>
<proteinExistence type="inferred from homology"/>
<dbReference type="GO" id="GO:0050661">
    <property type="term" value="F:NADP binding"/>
    <property type="evidence" value="ECO:0007669"/>
    <property type="project" value="InterPro"/>
</dbReference>
<feature type="active site" description="Nucleophile" evidence="4">
    <location>
        <position position="168"/>
    </location>
</feature>
<evidence type="ECO:0000259" key="10">
    <source>
        <dbReference type="SMART" id="SM00846"/>
    </source>
</evidence>
<dbReference type="InterPro" id="IPR036291">
    <property type="entry name" value="NAD(P)-bd_dom_sf"/>
</dbReference>
<dbReference type="NCBIfam" id="TIGR01534">
    <property type="entry name" value="GAPDH-I"/>
    <property type="match status" value="1"/>
</dbReference>
<dbReference type="GO" id="GO:0006006">
    <property type="term" value="P:glucose metabolic process"/>
    <property type="evidence" value="ECO:0007669"/>
    <property type="project" value="InterPro"/>
</dbReference>
<organism evidence="11 12">
    <name type="scientific">Ligilactobacillus ruminis ATCC 25644</name>
    <dbReference type="NCBI Taxonomy" id="525362"/>
    <lineage>
        <taxon>Bacteria</taxon>
        <taxon>Bacillati</taxon>
        <taxon>Bacillota</taxon>
        <taxon>Bacilli</taxon>
        <taxon>Lactobacillales</taxon>
        <taxon>Lactobacillaceae</taxon>
        <taxon>Ligilactobacillus</taxon>
    </lineage>
</organism>
<reference evidence="11 12" key="1">
    <citation type="submission" date="2011-01" db="EMBL/GenBank/DDBJ databases">
        <authorList>
            <person name="Muzny D."/>
            <person name="Qin X."/>
            <person name="Buhay C."/>
            <person name="Dugan-Rocha S."/>
            <person name="Ding Y."/>
            <person name="Chen G."/>
            <person name="Hawes A."/>
            <person name="Holder M."/>
            <person name="Jhangiani S."/>
            <person name="Johnson A."/>
            <person name="Khan Z."/>
            <person name="Li Z."/>
            <person name="Liu W."/>
            <person name="Liu X."/>
            <person name="Perez L."/>
            <person name="Shen H."/>
            <person name="Wang Q."/>
            <person name="Watt J."/>
            <person name="Xi L."/>
            <person name="Xin Y."/>
            <person name="Zhou J."/>
            <person name="Deng J."/>
            <person name="Jiang H."/>
            <person name="Liu Y."/>
            <person name="Qu J."/>
            <person name="Song X.-Z."/>
            <person name="Zhang L."/>
            <person name="Villasana D."/>
            <person name="Johnson A."/>
            <person name="Liu J."/>
            <person name="Liyanage D."/>
            <person name="Lorensuhewa L."/>
            <person name="Robinson T."/>
            <person name="Song A."/>
            <person name="Song B.-B."/>
            <person name="Dinh H."/>
            <person name="Thornton R."/>
            <person name="Coyle M."/>
            <person name="Francisco L."/>
            <person name="Jackson L."/>
            <person name="Javaid M."/>
            <person name="Korchina V."/>
            <person name="Kovar C."/>
            <person name="Mata R."/>
            <person name="Mathew T."/>
            <person name="Ngo R."/>
            <person name="Nguyen L."/>
            <person name="Nguyen N."/>
            <person name="Okwuonu G."/>
            <person name="Ongeri F."/>
            <person name="Pham C."/>
            <person name="Simmons D."/>
            <person name="Wilczek-Boney K."/>
            <person name="Hale W."/>
            <person name="Jakkamsetti A."/>
            <person name="Pham P."/>
            <person name="Ruth R."/>
            <person name="San Lucas F."/>
            <person name="Warren J."/>
            <person name="Zhang J."/>
            <person name="Zhao Z."/>
            <person name="Zhou C."/>
            <person name="Zhu D."/>
            <person name="Lee S."/>
            <person name="Bess C."/>
            <person name="Blankenburg K."/>
            <person name="Forbes L."/>
            <person name="Fu Q."/>
            <person name="Gubbala S."/>
            <person name="Hirani K."/>
            <person name="Jayaseelan J.C."/>
            <person name="Lara F."/>
            <person name="Munidasa M."/>
            <person name="Palculict T."/>
            <person name="Patil S."/>
            <person name="Pu L.-L."/>
            <person name="Saada N."/>
            <person name="Tang L."/>
            <person name="Weissenberger G."/>
            <person name="Zhu Y."/>
            <person name="Hemphill L."/>
            <person name="Shang Y."/>
            <person name="Youmans B."/>
            <person name="Ayvaz T."/>
            <person name="Ross M."/>
            <person name="Santibanez J."/>
            <person name="Aqrawi P."/>
            <person name="Gross S."/>
            <person name="Joshi V."/>
            <person name="Fowler G."/>
            <person name="Nazareth L."/>
            <person name="Reid J."/>
            <person name="Worley K."/>
            <person name="Petrosino J."/>
            <person name="Highlander S."/>
            <person name="Gibbs R."/>
        </authorList>
    </citation>
    <scope>NUCLEOTIDE SEQUENCE [LARGE SCALE GENOMIC DNA]</scope>
    <source>
        <strain evidence="11 12">ATCC 25644</strain>
    </source>
</reference>
<dbReference type="EC" id="1.2.1.-" evidence="9"/>
<dbReference type="SUPFAM" id="SSF55347">
    <property type="entry name" value="Glyceraldehyde-3-phosphate dehydrogenase-like, C-terminal domain"/>
    <property type="match status" value="1"/>
</dbReference>
<dbReference type="Gene3D" id="3.30.360.10">
    <property type="entry name" value="Dihydrodipicolinate Reductase, domain 2"/>
    <property type="match status" value="1"/>
</dbReference>
<dbReference type="FunFam" id="3.40.50.720:FF:000001">
    <property type="entry name" value="Glyceraldehyde-3-phosphate dehydrogenase"/>
    <property type="match status" value="1"/>
</dbReference>
<dbReference type="HOGENOM" id="CLU_030140_0_0_9"/>
<comment type="caution">
    <text evidence="11">The sequence shown here is derived from an EMBL/GenBank/DDBJ whole genome shotgun (WGS) entry which is preliminary data.</text>
</comment>
<dbReference type="InterPro" id="IPR020830">
    <property type="entry name" value="GlycerAld_3-P_DH_AS"/>
</dbReference>
<dbReference type="GO" id="GO:0016620">
    <property type="term" value="F:oxidoreductase activity, acting on the aldehyde or oxo group of donors, NAD or NADP as acceptor"/>
    <property type="evidence" value="ECO:0007669"/>
    <property type="project" value="InterPro"/>
</dbReference>
<dbReference type="Pfam" id="PF02800">
    <property type="entry name" value="Gp_dh_C"/>
    <property type="match status" value="1"/>
</dbReference>
<feature type="binding site" evidence="5">
    <location>
        <position position="198"/>
    </location>
    <ligand>
        <name>D-glyceraldehyde 3-phosphate</name>
        <dbReference type="ChEBI" id="CHEBI:59776"/>
    </ligand>
</feature>
<evidence type="ECO:0000256" key="5">
    <source>
        <dbReference type="PIRSR" id="PIRSR000149-2"/>
    </source>
</evidence>
<dbReference type="GO" id="GO:0051287">
    <property type="term" value="F:NAD binding"/>
    <property type="evidence" value="ECO:0007669"/>
    <property type="project" value="InterPro"/>
</dbReference>
<protein>
    <recommendedName>
        <fullName evidence="2 9">Glyceraldehyde-3-phosphate dehydrogenase</fullName>
        <ecNumber evidence="9">1.2.1.-</ecNumber>
    </recommendedName>
</protein>
<feature type="binding site" evidence="5">
    <location>
        <position position="251"/>
    </location>
    <ligand>
        <name>D-glyceraldehyde 3-phosphate</name>
        <dbReference type="ChEBI" id="CHEBI:59776"/>
    </ligand>
</feature>
<dbReference type="InterPro" id="IPR006424">
    <property type="entry name" value="Glyceraldehyde-3-P_DH_1"/>
</dbReference>
<feature type="binding site" evidence="6">
    <location>
        <position position="51"/>
    </location>
    <ligand>
        <name>NAD(+)</name>
        <dbReference type="ChEBI" id="CHEBI:57540"/>
    </ligand>
</feature>
<accession>E7FPR9</accession>
<dbReference type="CDD" id="cd05214">
    <property type="entry name" value="GAPDH_I_N"/>
    <property type="match status" value="1"/>
</dbReference>
<dbReference type="Gene3D" id="3.40.50.720">
    <property type="entry name" value="NAD(P)-binding Rossmann-like Domain"/>
    <property type="match status" value="1"/>
</dbReference>
<dbReference type="PANTHER" id="PTHR43148">
    <property type="entry name" value="GLYCERALDEHYDE-3-PHOSPHATE DEHYDROGENASE 2"/>
    <property type="match status" value="1"/>
</dbReference>
<evidence type="ECO:0000313" key="11">
    <source>
        <dbReference type="EMBL" id="EFZ35000.1"/>
    </source>
</evidence>